<dbReference type="CDD" id="cd00038">
    <property type="entry name" value="CAP_ED"/>
    <property type="match status" value="1"/>
</dbReference>
<dbReference type="Gene3D" id="2.60.120.10">
    <property type="entry name" value="Jelly Rolls"/>
    <property type="match status" value="1"/>
</dbReference>
<sequence length="154" mass="17080">MQTVARYLPDHPFLAGLDPAATELLAGCAVAVHRRADEFLFREGAPASHFYLLRHGRVAIESRTPGGAIVLDTVEDGEVTGWSWVVPPYRWTFDGRAITDVTAVALDAACLRAHCQDDPRLGHDLMTRFVRLMNQRLQSARVRLIDMYGGGRHG</sequence>
<dbReference type="SMART" id="SM00100">
    <property type="entry name" value="cNMP"/>
    <property type="match status" value="1"/>
</dbReference>
<dbReference type="SUPFAM" id="SSF51206">
    <property type="entry name" value="cAMP-binding domain-like"/>
    <property type="match status" value="1"/>
</dbReference>
<dbReference type="InterPro" id="IPR014710">
    <property type="entry name" value="RmlC-like_jellyroll"/>
</dbReference>
<reference evidence="2 3" key="1">
    <citation type="submission" date="2016-10" db="EMBL/GenBank/DDBJ databases">
        <authorList>
            <person name="de Groot N.N."/>
        </authorList>
    </citation>
    <scope>NUCLEOTIDE SEQUENCE [LARGE SCALE GENOMIC DNA]</scope>
    <source>
        <strain evidence="3">P4-7,KCTC 19426,CECT 7604</strain>
    </source>
</reference>
<dbReference type="GO" id="GO:0003700">
    <property type="term" value="F:DNA-binding transcription factor activity"/>
    <property type="evidence" value="ECO:0007669"/>
    <property type="project" value="TreeGrafter"/>
</dbReference>
<dbReference type="Pfam" id="PF00027">
    <property type="entry name" value="cNMP_binding"/>
    <property type="match status" value="1"/>
</dbReference>
<evidence type="ECO:0000259" key="1">
    <source>
        <dbReference type="PROSITE" id="PS50042"/>
    </source>
</evidence>
<dbReference type="PANTHER" id="PTHR24567">
    <property type="entry name" value="CRP FAMILY TRANSCRIPTIONAL REGULATORY PROTEIN"/>
    <property type="match status" value="1"/>
</dbReference>
<evidence type="ECO:0000313" key="3">
    <source>
        <dbReference type="Proteomes" id="UP000198741"/>
    </source>
</evidence>
<dbReference type="EMBL" id="LT629710">
    <property type="protein sequence ID" value="SDP18951.1"/>
    <property type="molecule type" value="Genomic_DNA"/>
</dbReference>
<dbReference type="InterPro" id="IPR000595">
    <property type="entry name" value="cNMP-bd_dom"/>
</dbReference>
<dbReference type="STRING" id="1090615.SAMN04515671_3183"/>
<accession>A0A1H0QNK5</accession>
<name>A0A1H0QNK5_9ACTN</name>
<dbReference type="AlphaFoldDB" id="A0A1H0QNK5"/>
<organism evidence="2 3">
    <name type="scientific">Nakamurella panacisegetis</name>
    <dbReference type="NCBI Taxonomy" id="1090615"/>
    <lineage>
        <taxon>Bacteria</taxon>
        <taxon>Bacillati</taxon>
        <taxon>Actinomycetota</taxon>
        <taxon>Actinomycetes</taxon>
        <taxon>Nakamurellales</taxon>
        <taxon>Nakamurellaceae</taxon>
        <taxon>Nakamurella</taxon>
    </lineage>
</organism>
<dbReference type="InterPro" id="IPR050397">
    <property type="entry name" value="Env_Response_Regulators"/>
</dbReference>
<dbReference type="PANTHER" id="PTHR24567:SF74">
    <property type="entry name" value="HTH-TYPE TRANSCRIPTIONAL REGULATOR ARCR"/>
    <property type="match status" value="1"/>
</dbReference>
<dbReference type="OrthoDB" id="156829at2"/>
<protein>
    <submittedName>
        <fullName evidence="2">Cyclic nucleotide-binding domain-containing protein</fullName>
    </submittedName>
</protein>
<dbReference type="InterPro" id="IPR018490">
    <property type="entry name" value="cNMP-bd_dom_sf"/>
</dbReference>
<dbReference type="GO" id="GO:0005829">
    <property type="term" value="C:cytosol"/>
    <property type="evidence" value="ECO:0007669"/>
    <property type="project" value="TreeGrafter"/>
</dbReference>
<gene>
    <name evidence="2" type="ORF">SAMN04515671_3183</name>
</gene>
<feature type="domain" description="Cyclic nucleotide-binding" evidence="1">
    <location>
        <begin position="13"/>
        <end position="81"/>
    </location>
</feature>
<dbReference type="RefSeq" id="WP_090477419.1">
    <property type="nucleotide sequence ID" value="NZ_LT629710.1"/>
</dbReference>
<proteinExistence type="predicted"/>
<dbReference type="Proteomes" id="UP000198741">
    <property type="component" value="Chromosome I"/>
</dbReference>
<dbReference type="PROSITE" id="PS50042">
    <property type="entry name" value="CNMP_BINDING_3"/>
    <property type="match status" value="1"/>
</dbReference>
<evidence type="ECO:0000313" key="2">
    <source>
        <dbReference type="EMBL" id="SDP18951.1"/>
    </source>
</evidence>
<keyword evidence="3" id="KW-1185">Reference proteome</keyword>